<proteinExistence type="predicted"/>
<comment type="caution">
    <text evidence="2">The sequence shown here is derived from an EMBL/GenBank/DDBJ whole genome shotgun (WGS) entry which is preliminary data.</text>
</comment>
<dbReference type="InterPro" id="IPR058942">
    <property type="entry name" value="AT3G52170-like"/>
</dbReference>
<protein>
    <recommendedName>
        <fullName evidence="4">RRM domain-containing protein</fullName>
    </recommendedName>
</protein>
<dbReference type="CDD" id="cd00590">
    <property type="entry name" value="RRM_SF"/>
    <property type="match status" value="1"/>
</dbReference>
<dbReference type="AlphaFoldDB" id="A0A9D4Z2W1"/>
<dbReference type="InterPro" id="IPR012677">
    <property type="entry name" value="Nucleotide-bd_a/b_plait_sf"/>
</dbReference>
<feature type="region of interest" description="Disordered" evidence="1">
    <location>
        <begin position="26"/>
        <end position="70"/>
    </location>
</feature>
<feature type="compositionally biased region" description="Polar residues" evidence="1">
    <location>
        <begin position="30"/>
        <end position="39"/>
    </location>
</feature>
<feature type="compositionally biased region" description="Basic and acidic residues" evidence="1">
    <location>
        <begin position="53"/>
        <end position="70"/>
    </location>
</feature>
<dbReference type="InterPro" id="IPR035979">
    <property type="entry name" value="RBD_domain_sf"/>
</dbReference>
<dbReference type="PANTHER" id="PTHR34568:SF5">
    <property type="entry name" value="RNA-BINDING (RRM_RBD_RNP MOTIFS) FAMILY PROTEIN"/>
    <property type="match status" value="1"/>
</dbReference>
<organism evidence="2 3">
    <name type="scientific">Adiantum capillus-veneris</name>
    <name type="common">Maidenhair fern</name>
    <dbReference type="NCBI Taxonomy" id="13818"/>
    <lineage>
        <taxon>Eukaryota</taxon>
        <taxon>Viridiplantae</taxon>
        <taxon>Streptophyta</taxon>
        <taxon>Embryophyta</taxon>
        <taxon>Tracheophyta</taxon>
        <taxon>Polypodiopsida</taxon>
        <taxon>Polypodiidae</taxon>
        <taxon>Polypodiales</taxon>
        <taxon>Pteridineae</taxon>
        <taxon>Pteridaceae</taxon>
        <taxon>Vittarioideae</taxon>
        <taxon>Adiantum</taxon>
    </lineage>
</organism>
<reference evidence="2" key="1">
    <citation type="submission" date="2021-01" db="EMBL/GenBank/DDBJ databases">
        <title>Adiantum capillus-veneris genome.</title>
        <authorList>
            <person name="Fang Y."/>
            <person name="Liao Q."/>
        </authorList>
    </citation>
    <scope>NUCLEOTIDE SEQUENCE</scope>
    <source>
        <strain evidence="2">H3</strain>
        <tissue evidence="2">Leaf</tissue>
    </source>
</reference>
<accession>A0A9D4Z2W1</accession>
<feature type="region of interest" description="Disordered" evidence="1">
    <location>
        <begin position="88"/>
        <end position="158"/>
    </location>
</feature>
<evidence type="ECO:0008006" key="4">
    <source>
        <dbReference type="Google" id="ProtNLM"/>
    </source>
</evidence>
<dbReference type="EMBL" id="JABFUD020000024">
    <property type="protein sequence ID" value="KAI5060248.1"/>
    <property type="molecule type" value="Genomic_DNA"/>
</dbReference>
<dbReference type="SUPFAM" id="SSF54928">
    <property type="entry name" value="RNA-binding domain, RBD"/>
    <property type="match status" value="1"/>
</dbReference>
<sequence length="373" mass="41453">MAHFLRRKLHTLCSSRLPSPALASKLLKSPGTSEASNLTKPKDHNSQHKNQQRYKDLSSKSKDNRFTKESEDSFRLYLDRASNNQARPLFSKLPQGSDDAVMSVKGSSSSISETTFLHDRPGKNEAREPSFKLPQGSDGKGTNSPSSREAAYQASSNSDGVSKQTYMVCIQNLPGSCNPSMVKASMAIHGEVTGFFKKPVRDRLSAYIQFKTAEAMESALASRKLQLGSKTCYITRSDQSVFTTVVRISKVGNDIDEGELRSVCELYGKVDDIRKRAYGVFDVFYDVKELTNIPSILSSLSEVHNNRSAWFAFSAPLVHPSMEKEVLKSPEGQSWHNIQVNHAINRVEAGLDVVSVLFEDLKQLSLVSREYSK</sequence>
<evidence type="ECO:0000256" key="1">
    <source>
        <dbReference type="SAM" id="MobiDB-lite"/>
    </source>
</evidence>
<dbReference type="OrthoDB" id="1938644at2759"/>
<dbReference type="GO" id="GO:0003676">
    <property type="term" value="F:nucleic acid binding"/>
    <property type="evidence" value="ECO:0007669"/>
    <property type="project" value="InterPro"/>
</dbReference>
<feature type="compositionally biased region" description="Basic and acidic residues" evidence="1">
    <location>
        <begin position="116"/>
        <end position="130"/>
    </location>
</feature>
<keyword evidence="3" id="KW-1185">Reference proteome</keyword>
<dbReference type="Proteomes" id="UP000886520">
    <property type="component" value="Chromosome 24"/>
</dbReference>
<evidence type="ECO:0000313" key="3">
    <source>
        <dbReference type="Proteomes" id="UP000886520"/>
    </source>
</evidence>
<dbReference type="Gene3D" id="3.30.70.330">
    <property type="match status" value="1"/>
</dbReference>
<feature type="compositionally biased region" description="Polar residues" evidence="1">
    <location>
        <begin position="140"/>
        <end position="158"/>
    </location>
</feature>
<dbReference type="PANTHER" id="PTHR34568">
    <property type="entry name" value="RRM DOMAIN-CONTAINING PROTEIN"/>
    <property type="match status" value="1"/>
</dbReference>
<evidence type="ECO:0000313" key="2">
    <source>
        <dbReference type="EMBL" id="KAI5060248.1"/>
    </source>
</evidence>
<name>A0A9D4Z2W1_ADICA</name>
<gene>
    <name evidence="2" type="ORF">GOP47_0024668</name>
</gene>